<reference evidence="2 3" key="1">
    <citation type="submission" date="2018-11" db="EMBL/GenBank/DDBJ databases">
        <title>Genome assembly of Steccherinum ochraceum LE-BIN_3174, the white-rot fungus of the Steccherinaceae family (The Residual Polyporoid clade, Polyporales, Basidiomycota).</title>
        <authorList>
            <person name="Fedorova T.V."/>
            <person name="Glazunova O.A."/>
            <person name="Landesman E.O."/>
            <person name="Moiseenko K.V."/>
            <person name="Psurtseva N.V."/>
            <person name="Savinova O.S."/>
            <person name="Shakhova N.V."/>
            <person name="Tyazhelova T.V."/>
            <person name="Vasina D.V."/>
        </authorList>
    </citation>
    <scope>NUCLEOTIDE SEQUENCE [LARGE SCALE GENOMIC DNA]</scope>
    <source>
        <strain evidence="2 3">LE-BIN_3174</strain>
    </source>
</reference>
<gene>
    <name evidence="2" type="ORF">EIP91_004911</name>
</gene>
<protein>
    <submittedName>
        <fullName evidence="2">Uncharacterized protein</fullName>
    </submittedName>
</protein>
<evidence type="ECO:0000256" key="1">
    <source>
        <dbReference type="SAM" id="MobiDB-lite"/>
    </source>
</evidence>
<feature type="compositionally biased region" description="Basic and acidic residues" evidence="1">
    <location>
        <begin position="42"/>
        <end position="57"/>
    </location>
</feature>
<feature type="region of interest" description="Disordered" evidence="1">
    <location>
        <begin position="516"/>
        <end position="538"/>
    </location>
</feature>
<feature type="compositionally biased region" description="Polar residues" evidence="1">
    <location>
        <begin position="93"/>
        <end position="102"/>
    </location>
</feature>
<name>A0A4R0RAK0_9APHY</name>
<dbReference type="STRING" id="92696.A0A4R0RAK0"/>
<comment type="caution">
    <text evidence="2">The sequence shown here is derived from an EMBL/GenBank/DDBJ whole genome shotgun (WGS) entry which is preliminary data.</text>
</comment>
<feature type="region of interest" description="Disordered" evidence="1">
    <location>
        <begin position="136"/>
        <end position="162"/>
    </location>
</feature>
<evidence type="ECO:0000313" key="2">
    <source>
        <dbReference type="EMBL" id="TCD63816.1"/>
    </source>
</evidence>
<dbReference type="Proteomes" id="UP000292702">
    <property type="component" value="Unassembled WGS sequence"/>
</dbReference>
<keyword evidence="3" id="KW-1185">Reference proteome</keyword>
<dbReference type="EMBL" id="RWJN01000273">
    <property type="protein sequence ID" value="TCD63816.1"/>
    <property type="molecule type" value="Genomic_DNA"/>
</dbReference>
<accession>A0A4R0RAK0</accession>
<feature type="compositionally biased region" description="Polar residues" evidence="1">
    <location>
        <begin position="20"/>
        <end position="40"/>
    </location>
</feature>
<dbReference type="OrthoDB" id="3257007at2759"/>
<proteinExistence type="predicted"/>
<dbReference type="AlphaFoldDB" id="A0A4R0RAK0"/>
<sequence>MAKSGSQLKLQEYLKRKQKNAQAGSSVKPRSSSRQPNAINGDQRKEGAHRYHRDKLPKPHKPPQVPRHSQRQAVSRGDEDVIMGDEEAGAQNIPPTSGTASINMDDDTPFSSTSFGVQNQQPPRVAFVDTPQIIPAHPTRAGNRANEGVETPLGGIDRGQEPRQTGLRGAIAAMRSERPDAPFTRRDAAILAEAAGAVNLSRSDTPLKATKTRQTAVTRRSGQAVTLAHHTREITRLLLGRENKRSPFPECPSTVELAQCEANNHPGPTKENFRLNVSGKKLRCRWNKRGARVAYNEYLEEEGHLDVTFAQFEAAFLSHIETLSTHYLELKKNPCNPDGTAPAPTPAQKAKAEKIAQAQRQRALGQRRERDVGRCAPLKRLQPIFNKGVGITSLDEYTAGPQEHRKLVIVPHYWRSKTFTRLIRAIDLVHLYYRNRQERDHPDRGSWPAWRYVQEESTRPGLQGDLGGAVPGLPRNCYGEEWLKSLRPDQIEDLDIQPPVDLSIPDDVKEIVRRFESMRIPGGHPQPSNLFDDENDSA</sequence>
<evidence type="ECO:0000313" key="3">
    <source>
        <dbReference type="Proteomes" id="UP000292702"/>
    </source>
</evidence>
<feature type="region of interest" description="Disordered" evidence="1">
    <location>
        <begin position="1"/>
        <end position="115"/>
    </location>
</feature>
<organism evidence="2 3">
    <name type="scientific">Steccherinum ochraceum</name>
    <dbReference type="NCBI Taxonomy" id="92696"/>
    <lineage>
        <taxon>Eukaryota</taxon>
        <taxon>Fungi</taxon>
        <taxon>Dikarya</taxon>
        <taxon>Basidiomycota</taxon>
        <taxon>Agaricomycotina</taxon>
        <taxon>Agaricomycetes</taxon>
        <taxon>Polyporales</taxon>
        <taxon>Steccherinaceae</taxon>
        <taxon>Steccherinum</taxon>
    </lineage>
</organism>